<feature type="non-terminal residue" evidence="1">
    <location>
        <position position="1"/>
    </location>
</feature>
<comment type="caution">
    <text evidence="1">The sequence shown here is derived from an EMBL/GenBank/DDBJ whole genome shotgun (WGS) entry which is preliminary data.</text>
</comment>
<protein>
    <recommendedName>
        <fullName evidence="3">Non-specific serine/threonine protein kinase</fullName>
    </recommendedName>
</protein>
<evidence type="ECO:0000313" key="1">
    <source>
        <dbReference type="EMBL" id="GMT18811.1"/>
    </source>
</evidence>
<dbReference type="GO" id="GO:0000278">
    <property type="term" value="P:mitotic cell cycle"/>
    <property type="evidence" value="ECO:0007669"/>
    <property type="project" value="TreeGrafter"/>
</dbReference>
<dbReference type="GO" id="GO:0035556">
    <property type="term" value="P:intracellular signal transduction"/>
    <property type="evidence" value="ECO:0007669"/>
    <property type="project" value="TreeGrafter"/>
</dbReference>
<reference evidence="1" key="1">
    <citation type="submission" date="2023-10" db="EMBL/GenBank/DDBJ databases">
        <title>Genome assembly of Pristionchus species.</title>
        <authorList>
            <person name="Yoshida K."/>
            <person name="Sommer R.J."/>
        </authorList>
    </citation>
    <scope>NUCLEOTIDE SEQUENCE</scope>
    <source>
        <strain evidence="1">RS5133</strain>
    </source>
</reference>
<sequence>GWDSSIARIFEKHNYYKAVKDGSQLTREEKEILTTICVTYLNKGIPLWIAMDGKYLPTRPSRLSTLFQVALALHGAEMTVGYEHRDLHGSNVLLAKTSGKTREYRFGNLSVVVKTFGREVTIIDQGYCRFEKDGRAHSHDPNEEELVGDDDFDEENVPRVSGMKREMRRLMRQGWHRFVPTSNALWLCCLSRLVLSKDYHTSKMYTDRLLQHDRDVFRSLLTARSIGSWLNSNDVQELLKVVATTRHLS</sequence>
<dbReference type="GO" id="GO:0072354">
    <property type="term" value="F:histone H3T3 kinase activity"/>
    <property type="evidence" value="ECO:0007669"/>
    <property type="project" value="TreeGrafter"/>
</dbReference>
<accession>A0AAV5VGN4</accession>
<name>A0AAV5VGN4_9BILA</name>
<evidence type="ECO:0000313" key="2">
    <source>
        <dbReference type="Proteomes" id="UP001432322"/>
    </source>
</evidence>
<dbReference type="PANTHER" id="PTHR24419:SF18">
    <property type="entry name" value="SERINE_THREONINE-PROTEIN KINASE HASPIN"/>
    <property type="match status" value="1"/>
</dbReference>
<keyword evidence="2" id="KW-1185">Reference proteome</keyword>
<gene>
    <name evidence="1" type="ORF">PFISCL1PPCAC_10108</name>
</gene>
<dbReference type="EMBL" id="BTSY01000003">
    <property type="protein sequence ID" value="GMT18811.1"/>
    <property type="molecule type" value="Genomic_DNA"/>
</dbReference>
<evidence type="ECO:0008006" key="3">
    <source>
        <dbReference type="Google" id="ProtNLM"/>
    </source>
</evidence>
<proteinExistence type="predicted"/>
<dbReference type="PANTHER" id="PTHR24419">
    <property type="entry name" value="INTERLEUKIN-1 RECEPTOR-ASSOCIATED KINASE"/>
    <property type="match status" value="1"/>
</dbReference>
<dbReference type="AlphaFoldDB" id="A0AAV5VGN4"/>
<dbReference type="Gene3D" id="1.10.510.10">
    <property type="entry name" value="Transferase(Phosphotransferase) domain 1"/>
    <property type="match status" value="1"/>
</dbReference>
<dbReference type="GO" id="GO:0005634">
    <property type="term" value="C:nucleus"/>
    <property type="evidence" value="ECO:0007669"/>
    <property type="project" value="TreeGrafter"/>
</dbReference>
<dbReference type="Proteomes" id="UP001432322">
    <property type="component" value="Unassembled WGS sequence"/>
</dbReference>
<organism evidence="1 2">
    <name type="scientific">Pristionchus fissidentatus</name>
    <dbReference type="NCBI Taxonomy" id="1538716"/>
    <lineage>
        <taxon>Eukaryota</taxon>
        <taxon>Metazoa</taxon>
        <taxon>Ecdysozoa</taxon>
        <taxon>Nematoda</taxon>
        <taxon>Chromadorea</taxon>
        <taxon>Rhabditida</taxon>
        <taxon>Rhabditina</taxon>
        <taxon>Diplogasteromorpha</taxon>
        <taxon>Diplogasteroidea</taxon>
        <taxon>Neodiplogasteridae</taxon>
        <taxon>Pristionchus</taxon>
    </lineage>
</organism>
<dbReference type="GO" id="GO:0005737">
    <property type="term" value="C:cytoplasm"/>
    <property type="evidence" value="ECO:0007669"/>
    <property type="project" value="TreeGrafter"/>
</dbReference>
<dbReference type="Pfam" id="PF12330">
    <property type="entry name" value="Haspin_kinase"/>
    <property type="match status" value="1"/>
</dbReference>